<organism evidence="2 3">
    <name type="scientific">Ditylenchus dipsaci</name>
    <dbReference type="NCBI Taxonomy" id="166011"/>
    <lineage>
        <taxon>Eukaryota</taxon>
        <taxon>Metazoa</taxon>
        <taxon>Ecdysozoa</taxon>
        <taxon>Nematoda</taxon>
        <taxon>Chromadorea</taxon>
        <taxon>Rhabditida</taxon>
        <taxon>Tylenchina</taxon>
        <taxon>Tylenchomorpha</taxon>
        <taxon>Sphaerularioidea</taxon>
        <taxon>Anguinidae</taxon>
        <taxon>Anguininae</taxon>
        <taxon>Ditylenchus</taxon>
    </lineage>
</organism>
<accession>A0A915DML7</accession>
<sequence>MSADKPTKHFCTSHTERYFVEQKIAEENLGKRKLRKKVRQGSLESWFDKAMVILESSRITSATRIRGNTTRKVIILQHIAFAIVSFNIIHGLIMFLLSSTFASLIFQFPSFAIFWAISLIAALLALKDKKFFCFILCFWLKLL</sequence>
<dbReference type="AlphaFoldDB" id="A0A915DML7"/>
<feature type="transmembrane region" description="Helical" evidence="1">
    <location>
        <begin position="73"/>
        <end position="98"/>
    </location>
</feature>
<keyword evidence="1" id="KW-0472">Membrane</keyword>
<feature type="transmembrane region" description="Helical" evidence="1">
    <location>
        <begin position="104"/>
        <end position="126"/>
    </location>
</feature>
<reference evidence="3" key="1">
    <citation type="submission" date="2022-11" db="UniProtKB">
        <authorList>
            <consortium name="WormBaseParasite"/>
        </authorList>
    </citation>
    <scope>IDENTIFICATION</scope>
</reference>
<evidence type="ECO:0000313" key="3">
    <source>
        <dbReference type="WBParaSite" id="jg20970"/>
    </source>
</evidence>
<protein>
    <submittedName>
        <fullName evidence="3">Uncharacterized protein</fullName>
    </submittedName>
</protein>
<keyword evidence="1" id="KW-0812">Transmembrane</keyword>
<keyword evidence="2" id="KW-1185">Reference proteome</keyword>
<name>A0A915DML7_9BILA</name>
<dbReference type="Proteomes" id="UP000887574">
    <property type="component" value="Unplaced"/>
</dbReference>
<dbReference type="WBParaSite" id="jg20970">
    <property type="protein sequence ID" value="jg20970"/>
    <property type="gene ID" value="jg20970"/>
</dbReference>
<proteinExistence type="predicted"/>
<evidence type="ECO:0000313" key="2">
    <source>
        <dbReference type="Proteomes" id="UP000887574"/>
    </source>
</evidence>
<evidence type="ECO:0000256" key="1">
    <source>
        <dbReference type="SAM" id="Phobius"/>
    </source>
</evidence>
<keyword evidence="1" id="KW-1133">Transmembrane helix</keyword>